<feature type="region of interest" description="Disordered" evidence="1">
    <location>
        <begin position="45"/>
        <end position="96"/>
    </location>
</feature>
<evidence type="ECO:0000256" key="1">
    <source>
        <dbReference type="SAM" id="MobiDB-lite"/>
    </source>
</evidence>
<feature type="compositionally biased region" description="Basic and acidic residues" evidence="1">
    <location>
        <begin position="87"/>
        <end position="96"/>
    </location>
</feature>
<proteinExistence type="predicted"/>
<dbReference type="EMBL" id="JBBPBM010000023">
    <property type="protein sequence ID" value="KAK8545372.1"/>
    <property type="molecule type" value="Genomic_DNA"/>
</dbReference>
<keyword evidence="3" id="KW-1185">Reference proteome</keyword>
<name>A0ABR2DS60_9ROSI</name>
<dbReference type="Proteomes" id="UP001472677">
    <property type="component" value="Unassembled WGS sequence"/>
</dbReference>
<comment type="caution">
    <text evidence="2">The sequence shown here is derived from an EMBL/GenBank/DDBJ whole genome shotgun (WGS) entry which is preliminary data.</text>
</comment>
<gene>
    <name evidence="2" type="ORF">V6N12_026208</name>
</gene>
<reference evidence="2 3" key="1">
    <citation type="journal article" date="2024" name="G3 (Bethesda)">
        <title>Genome assembly of Hibiscus sabdariffa L. provides insights into metabolisms of medicinal natural products.</title>
        <authorList>
            <person name="Kim T."/>
        </authorList>
    </citation>
    <scope>NUCLEOTIDE SEQUENCE [LARGE SCALE GENOMIC DNA]</scope>
    <source>
        <strain evidence="2">TK-2024</strain>
        <tissue evidence="2">Old leaves</tissue>
    </source>
</reference>
<protein>
    <submittedName>
        <fullName evidence="2">Uncharacterized protein</fullName>
    </submittedName>
</protein>
<accession>A0ABR2DS60</accession>
<organism evidence="2 3">
    <name type="scientific">Hibiscus sabdariffa</name>
    <name type="common">roselle</name>
    <dbReference type="NCBI Taxonomy" id="183260"/>
    <lineage>
        <taxon>Eukaryota</taxon>
        <taxon>Viridiplantae</taxon>
        <taxon>Streptophyta</taxon>
        <taxon>Embryophyta</taxon>
        <taxon>Tracheophyta</taxon>
        <taxon>Spermatophyta</taxon>
        <taxon>Magnoliopsida</taxon>
        <taxon>eudicotyledons</taxon>
        <taxon>Gunneridae</taxon>
        <taxon>Pentapetalae</taxon>
        <taxon>rosids</taxon>
        <taxon>malvids</taxon>
        <taxon>Malvales</taxon>
        <taxon>Malvaceae</taxon>
        <taxon>Malvoideae</taxon>
        <taxon>Hibiscus</taxon>
    </lineage>
</organism>
<evidence type="ECO:0000313" key="3">
    <source>
        <dbReference type="Proteomes" id="UP001472677"/>
    </source>
</evidence>
<sequence>MEMEMDLCFVDYKRTYGGGAKHLQRVRTGEETTIVKEFLKRKTTKERGWPRLPRHARTSEGGSRSGNSRPPWMFKGSKSGDEEEEVVERSVLRVQQ</sequence>
<evidence type="ECO:0000313" key="2">
    <source>
        <dbReference type="EMBL" id="KAK8545372.1"/>
    </source>
</evidence>